<evidence type="ECO:0000256" key="1">
    <source>
        <dbReference type="ARBA" id="ARBA00004370"/>
    </source>
</evidence>
<keyword evidence="4" id="KW-0472">Membrane</keyword>
<comment type="function">
    <text evidence="6">Forms chloride channels.</text>
</comment>
<organism evidence="7 8">
    <name type="scientific">Pristionchus mayeri</name>
    <dbReference type="NCBI Taxonomy" id="1317129"/>
    <lineage>
        <taxon>Eukaryota</taxon>
        <taxon>Metazoa</taxon>
        <taxon>Ecdysozoa</taxon>
        <taxon>Nematoda</taxon>
        <taxon>Chromadorea</taxon>
        <taxon>Rhabditida</taxon>
        <taxon>Rhabditina</taxon>
        <taxon>Diplogasteromorpha</taxon>
        <taxon>Diplogasteroidea</taxon>
        <taxon>Neodiplogasteridae</taxon>
        <taxon>Pristionchus</taxon>
    </lineage>
</organism>
<comment type="caution">
    <text evidence="7">The sequence shown here is derived from an EMBL/GenBank/DDBJ whole genome shotgun (WGS) entry which is preliminary data.</text>
</comment>
<evidence type="ECO:0000256" key="3">
    <source>
        <dbReference type="ARBA" id="ARBA00022989"/>
    </source>
</evidence>
<dbReference type="InterPro" id="IPR000615">
    <property type="entry name" value="Bestrophin"/>
</dbReference>
<comment type="subcellular location">
    <subcellularLocation>
        <location evidence="6">Cell membrane</location>
        <topology evidence="6">Multi-pass membrane protein</topology>
    </subcellularLocation>
    <subcellularLocation>
        <location evidence="1">Membrane</location>
    </subcellularLocation>
</comment>
<dbReference type="Proteomes" id="UP001328107">
    <property type="component" value="Unassembled WGS sequence"/>
</dbReference>
<keyword evidence="6" id="KW-1003">Cell membrane</keyword>
<keyword evidence="6" id="KW-0406">Ion transport</keyword>
<name>A0AAN5I1M8_9BILA</name>
<evidence type="ECO:0000256" key="5">
    <source>
        <dbReference type="ARBA" id="ARBA00034769"/>
    </source>
</evidence>
<dbReference type="GO" id="GO:0005886">
    <property type="term" value="C:plasma membrane"/>
    <property type="evidence" value="ECO:0007669"/>
    <property type="project" value="UniProtKB-SubCell"/>
</dbReference>
<dbReference type="InterPro" id="IPR021134">
    <property type="entry name" value="Bestrophin-like"/>
</dbReference>
<sequence>PPTFRFFEKLQLHIRTRIDWIPLNFLLGFYVSMVVDRWRQIFNNLGFIENLAISVSCLFRHKEEDDRHSRRAIIRWLCLSQILVFRDISLKVRKRFPNMETIVKSGFMEEHERLIHDDIKCDFNKYWLPLNWAGSMCMKSRETGRLNGDNYLQGVLQELKNFRTSLALLCNFDWVPVPLAYPQLVICAVRSYFVLCLIGRQYIIGNEAVNKSTLDLIFPFMTVLQFTFYMGWMKIGMVIVDDSYEKIPEIIPDQFLGMPHAMYTESTAPKDGEPYSAFAGSVAHIVLAREDEEVDMVTVIPADATDETPFVPNSRKTSFANRVGNTVKNKFGRRGSKFTARIVPTSVLSAMAGE</sequence>
<dbReference type="AlphaFoldDB" id="A0AAN5I1M8"/>
<dbReference type="PANTHER" id="PTHR10736:SF58">
    <property type="entry name" value="BESTROPHIN HOMOLOG-RELATED"/>
    <property type="match status" value="1"/>
</dbReference>
<comment type="similarity">
    <text evidence="5 6">Belongs to the anion channel-forming bestrophin (TC 1.A.46) family. Calcium-sensitive chloride channel subfamily.</text>
</comment>
<feature type="non-terminal residue" evidence="7">
    <location>
        <position position="1"/>
    </location>
</feature>
<keyword evidence="3" id="KW-1133">Transmembrane helix</keyword>
<dbReference type="PANTHER" id="PTHR10736">
    <property type="entry name" value="BESTROPHIN"/>
    <property type="match status" value="1"/>
</dbReference>
<keyword evidence="6" id="KW-0869">Chloride channel</keyword>
<dbReference type="Pfam" id="PF01062">
    <property type="entry name" value="Bestrophin"/>
    <property type="match status" value="1"/>
</dbReference>
<keyword evidence="6" id="KW-0407">Ion channel</keyword>
<accession>A0AAN5I1M8</accession>
<protein>
    <recommendedName>
        <fullName evidence="6">Bestrophin homolog</fullName>
    </recommendedName>
</protein>
<evidence type="ECO:0000313" key="8">
    <source>
        <dbReference type="Proteomes" id="UP001328107"/>
    </source>
</evidence>
<dbReference type="GO" id="GO:0034707">
    <property type="term" value="C:chloride channel complex"/>
    <property type="evidence" value="ECO:0007669"/>
    <property type="project" value="UniProtKB-KW"/>
</dbReference>
<gene>
    <name evidence="7" type="ORF">PMAYCL1PPCAC_18688</name>
</gene>
<proteinExistence type="inferred from homology"/>
<keyword evidence="2" id="KW-0812">Transmembrane</keyword>
<dbReference type="EMBL" id="BTRK01000004">
    <property type="protein sequence ID" value="GMR48493.1"/>
    <property type="molecule type" value="Genomic_DNA"/>
</dbReference>
<keyword evidence="6" id="KW-0813">Transport</keyword>
<evidence type="ECO:0000256" key="2">
    <source>
        <dbReference type="ARBA" id="ARBA00022692"/>
    </source>
</evidence>
<reference evidence="8" key="1">
    <citation type="submission" date="2022-10" db="EMBL/GenBank/DDBJ databases">
        <title>Genome assembly of Pristionchus species.</title>
        <authorList>
            <person name="Yoshida K."/>
            <person name="Sommer R.J."/>
        </authorList>
    </citation>
    <scope>NUCLEOTIDE SEQUENCE [LARGE SCALE GENOMIC DNA]</scope>
    <source>
        <strain evidence="8">RS5460</strain>
    </source>
</reference>
<evidence type="ECO:0000256" key="6">
    <source>
        <dbReference type="RuleBase" id="RU363126"/>
    </source>
</evidence>
<keyword evidence="8" id="KW-1185">Reference proteome</keyword>
<dbReference type="GO" id="GO:0005254">
    <property type="term" value="F:chloride channel activity"/>
    <property type="evidence" value="ECO:0007669"/>
    <property type="project" value="UniProtKB-KW"/>
</dbReference>
<keyword evidence="6" id="KW-0868">Chloride</keyword>
<evidence type="ECO:0000313" key="7">
    <source>
        <dbReference type="EMBL" id="GMR48493.1"/>
    </source>
</evidence>
<evidence type="ECO:0000256" key="4">
    <source>
        <dbReference type="ARBA" id="ARBA00023136"/>
    </source>
</evidence>